<dbReference type="Proteomes" id="UP000245429">
    <property type="component" value="Chromosome"/>
</dbReference>
<feature type="domain" description="Type II CBASS E2 protein" evidence="1">
    <location>
        <begin position="30"/>
        <end position="144"/>
    </location>
</feature>
<dbReference type="AlphaFoldDB" id="A0A2U8QWS8"/>
<dbReference type="EMBL" id="CP029463">
    <property type="protein sequence ID" value="AWM14662.1"/>
    <property type="molecule type" value="Genomic_DNA"/>
</dbReference>
<evidence type="ECO:0000313" key="2">
    <source>
        <dbReference type="EMBL" id="AWM14662.1"/>
    </source>
</evidence>
<dbReference type="OrthoDB" id="4736406at2"/>
<dbReference type="InterPro" id="IPR058588">
    <property type="entry name" value="E2-CBASS"/>
</dbReference>
<keyword evidence="3" id="KW-1185">Reference proteome</keyword>
<dbReference type="Pfam" id="PF26395">
    <property type="entry name" value="E2-CBASS"/>
    <property type="match status" value="1"/>
</dbReference>
<proteinExistence type="predicted"/>
<dbReference type="RefSeq" id="WP_109570003.1">
    <property type="nucleotide sequence ID" value="NZ_CP029463.1"/>
</dbReference>
<accession>A0A2U8QWS8</accession>
<evidence type="ECO:0000313" key="3">
    <source>
        <dbReference type="Proteomes" id="UP000245429"/>
    </source>
</evidence>
<gene>
    <name evidence="2" type="ORF">DI487_12885</name>
</gene>
<protein>
    <recommendedName>
        <fullName evidence="1">Type II CBASS E2 protein domain-containing protein</fullName>
    </recommendedName>
</protein>
<dbReference type="KEGG" id="fse:DI487_12885"/>
<organism evidence="2 3">
    <name type="scientific">Flavobacterium sediminis</name>
    <dbReference type="NCBI Taxonomy" id="2201181"/>
    <lineage>
        <taxon>Bacteria</taxon>
        <taxon>Pseudomonadati</taxon>
        <taxon>Bacteroidota</taxon>
        <taxon>Flavobacteriia</taxon>
        <taxon>Flavobacteriales</taxon>
        <taxon>Flavobacteriaceae</taxon>
        <taxon>Flavobacterium</taxon>
    </lineage>
</organism>
<name>A0A2U8QWS8_9FLAO</name>
<sequence length="146" mass="17928">MNLIAILEENIKSEHKKNWYTFLLIEKLLVEKYFEWIDLKISTESKSLIGKGTLNVEGKNYEILLSYSPFNQYRYDRIFINDKVIKFNNEIHLYRDMSLCLYHPIFDRPTLNFIPLYKMIPWITEWIIFYEQWQKYGVWFGDEIKH</sequence>
<evidence type="ECO:0000259" key="1">
    <source>
        <dbReference type="Pfam" id="PF26395"/>
    </source>
</evidence>
<reference evidence="2 3" key="1">
    <citation type="submission" date="2018-05" db="EMBL/GenBank/DDBJ databases">
        <title>Flavobacterium sp. MEBiC07310.</title>
        <authorList>
            <person name="Baek K."/>
        </authorList>
    </citation>
    <scope>NUCLEOTIDE SEQUENCE [LARGE SCALE GENOMIC DNA]</scope>
    <source>
        <strain evidence="2 3">MEBiC07310</strain>
    </source>
</reference>